<organism evidence="3 4">
    <name type="scientific">Hymenobacter cavernae</name>
    <dbReference type="NCBI Taxonomy" id="2044852"/>
    <lineage>
        <taxon>Bacteria</taxon>
        <taxon>Pseudomonadati</taxon>
        <taxon>Bacteroidota</taxon>
        <taxon>Cytophagia</taxon>
        <taxon>Cytophagales</taxon>
        <taxon>Hymenobacteraceae</taxon>
        <taxon>Hymenobacter</taxon>
    </lineage>
</organism>
<feature type="domain" description="AB hydrolase-1" evidence="2">
    <location>
        <begin position="13"/>
        <end position="244"/>
    </location>
</feature>
<keyword evidence="4" id="KW-1185">Reference proteome</keyword>
<evidence type="ECO:0000259" key="2">
    <source>
        <dbReference type="Pfam" id="PF00561"/>
    </source>
</evidence>
<dbReference type="GO" id="GO:0016787">
    <property type="term" value="F:hydrolase activity"/>
    <property type="evidence" value="ECO:0007669"/>
    <property type="project" value="UniProtKB-KW"/>
</dbReference>
<sequence>MQLHYRELGQGTPLLILHGLFGTSDNWQTLAKRWAEAGHRVIVADLRNHGRSPHAPEHTYELMSADLLELFNTLQLQDVTLLGHSMGGKVAMRFALDHPEYLARLIVLDIAPGFSDMRHQDEVIAGLRAVNLGSLQSRQQADEALAQHIPQPGVRQFLLKNLYRREDNSFAWRQNLDALTMHIADIGAEITSAQPFLKQALFIRGGHSDYITAEDKLYSIPALFPNSQVETVPNAGHWVHAEAPDQVFELVQAFMG</sequence>
<dbReference type="Gene3D" id="3.40.50.1820">
    <property type="entry name" value="alpha/beta hydrolase"/>
    <property type="match status" value="1"/>
</dbReference>
<dbReference type="PRINTS" id="PR00111">
    <property type="entry name" value="ABHYDROLASE"/>
</dbReference>
<dbReference type="RefSeq" id="WP_188814801.1">
    <property type="nucleotide sequence ID" value="NZ_BMHT01000005.1"/>
</dbReference>
<dbReference type="InterPro" id="IPR000073">
    <property type="entry name" value="AB_hydrolase_1"/>
</dbReference>
<dbReference type="Proteomes" id="UP000632273">
    <property type="component" value="Unassembled WGS sequence"/>
</dbReference>
<evidence type="ECO:0000313" key="4">
    <source>
        <dbReference type="Proteomes" id="UP000632273"/>
    </source>
</evidence>
<keyword evidence="1 3" id="KW-0378">Hydrolase</keyword>
<dbReference type="PANTHER" id="PTHR46118">
    <property type="entry name" value="PROTEIN ABHD11"/>
    <property type="match status" value="1"/>
</dbReference>
<dbReference type="PANTHER" id="PTHR46118:SF4">
    <property type="entry name" value="PROTEIN ABHD11"/>
    <property type="match status" value="1"/>
</dbReference>
<dbReference type="InterPro" id="IPR000639">
    <property type="entry name" value="Epox_hydrolase-like"/>
</dbReference>
<dbReference type="EMBL" id="BMHT01000005">
    <property type="protein sequence ID" value="GGF16309.1"/>
    <property type="molecule type" value="Genomic_DNA"/>
</dbReference>
<gene>
    <name evidence="3" type="ORF">GCM10011383_29610</name>
</gene>
<evidence type="ECO:0000313" key="3">
    <source>
        <dbReference type="EMBL" id="GGF16309.1"/>
    </source>
</evidence>
<accession>A0ABQ1UEW2</accession>
<dbReference type="Pfam" id="PF00561">
    <property type="entry name" value="Abhydrolase_1"/>
    <property type="match status" value="1"/>
</dbReference>
<protein>
    <submittedName>
        <fullName evidence="3">Alpha/beta hydrolase</fullName>
    </submittedName>
</protein>
<proteinExistence type="predicted"/>
<dbReference type="PRINTS" id="PR00412">
    <property type="entry name" value="EPOXHYDRLASE"/>
</dbReference>
<dbReference type="SUPFAM" id="SSF53474">
    <property type="entry name" value="alpha/beta-Hydrolases"/>
    <property type="match status" value="1"/>
</dbReference>
<evidence type="ECO:0000256" key="1">
    <source>
        <dbReference type="ARBA" id="ARBA00022801"/>
    </source>
</evidence>
<comment type="caution">
    <text evidence="3">The sequence shown here is derived from an EMBL/GenBank/DDBJ whole genome shotgun (WGS) entry which is preliminary data.</text>
</comment>
<dbReference type="InterPro" id="IPR029058">
    <property type="entry name" value="AB_hydrolase_fold"/>
</dbReference>
<name>A0ABQ1UEW2_9BACT</name>
<reference evidence="4" key="1">
    <citation type="journal article" date="2019" name="Int. J. Syst. Evol. Microbiol.">
        <title>The Global Catalogue of Microorganisms (GCM) 10K type strain sequencing project: providing services to taxonomists for standard genome sequencing and annotation.</title>
        <authorList>
            <consortium name="The Broad Institute Genomics Platform"/>
            <consortium name="The Broad Institute Genome Sequencing Center for Infectious Disease"/>
            <person name="Wu L."/>
            <person name="Ma J."/>
        </authorList>
    </citation>
    <scope>NUCLEOTIDE SEQUENCE [LARGE SCALE GENOMIC DNA]</scope>
    <source>
        <strain evidence="4">CGMCC 1.15197</strain>
    </source>
</reference>